<dbReference type="AlphaFoldDB" id="F0VFE0"/>
<dbReference type="InterPro" id="IPR013785">
    <property type="entry name" value="Aldolase_TIM"/>
</dbReference>
<keyword evidence="2" id="KW-0408">Iron</keyword>
<dbReference type="OrthoDB" id="538249at2759"/>
<gene>
    <name evidence="4" type="ORF">NCLIV_022230</name>
</gene>
<evidence type="ECO:0000313" key="5">
    <source>
        <dbReference type="Proteomes" id="UP000007494"/>
    </source>
</evidence>
<dbReference type="InParanoid" id="F0VFE0"/>
<feature type="region of interest" description="Disordered" evidence="3">
    <location>
        <begin position="24"/>
        <end position="47"/>
    </location>
</feature>
<feature type="compositionally biased region" description="Basic and acidic residues" evidence="3">
    <location>
        <begin position="26"/>
        <end position="47"/>
    </location>
</feature>
<dbReference type="VEuPathDB" id="ToxoDB:NCLIV_022230"/>
<dbReference type="Gene3D" id="3.20.20.70">
    <property type="entry name" value="Aldolase class I"/>
    <property type="match status" value="1"/>
</dbReference>
<dbReference type="GO" id="GO:0070475">
    <property type="term" value="P:rRNA base methylation"/>
    <property type="evidence" value="ECO:0007669"/>
    <property type="project" value="TreeGrafter"/>
</dbReference>
<sequence>MQSLGRPLLAALSDLFDRLYGNGRQHKSETHEQSAAKTEESSDEARVGEVGKSGFLRQLSADEITDQVLFFLRQGIKIDSVSLMGMGEPLANPKVFDALRILTDPLLFNFSARKLAVSTLGVLPGIKKLTEEHPQVNLAFSLHSPFPEERNLLVSLP</sequence>
<dbReference type="RefSeq" id="XP_003882466.1">
    <property type="nucleotide sequence ID" value="XM_003882417.1"/>
</dbReference>
<dbReference type="PANTHER" id="PTHR30544">
    <property type="entry name" value="23S RRNA METHYLTRANSFERASE"/>
    <property type="match status" value="1"/>
</dbReference>
<dbReference type="Proteomes" id="UP000007494">
    <property type="component" value="Chromosome VIIa"/>
</dbReference>
<comment type="cofactor">
    <cofactor evidence="1">
        <name>[4Fe-4S] cluster</name>
        <dbReference type="ChEBI" id="CHEBI:49883"/>
    </cofactor>
</comment>
<dbReference type="eggNOG" id="ENOG502QQ98">
    <property type="taxonomic scope" value="Eukaryota"/>
</dbReference>
<accession>F0VFE0</accession>
<name>F0VFE0_NEOCL</name>
<keyword evidence="2" id="KW-0479">Metal-binding</keyword>
<proteinExistence type="predicted"/>
<evidence type="ECO:0000256" key="3">
    <source>
        <dbReference type="SAM" id="MobiDB-lite"/>
    </source>
</evidence>
<evidence type="ECO:0000313" key="4">
    <source>
        <dbReference type="EMBL" id="CBZ52434.1"/>
    </source>
</evidence>
<evidence type="ECO:0000256" key="1">
    <source>
        <dbReference type="ARBA" id="ARBA00001966"/>
    </source>
</evidence>
<dbReference type="GeneID" id="13444757"/>
<keyword evidence="2" id="KW-0411">Iron-sulfur</keyword>
<organism evidence="4 5">
    <name type="scientific">Neospora caninum (strain Liverpool)</name>
    <dbReference type="NCBI Taxonomy" id="572307"/>
    <lineage>
        <taxon>Eukaryota</taxon>
        <taxon>Sar</taxon>
        <taxon>Alveolata</taxon>
        <taxon>Apicomplexa</taxon>
        <taxon>Conoidasida</taxon>
        <taxon>Coccidia</taxon>
        <taxon>Eucoccidiorida</taxon>
        <taxon>Eimeriorina</taxon>
        <taxon>Sarcocystidae</taxon>
        <taxon>Neospora</taxon>
    </lineage>
</organism>
<dbReference type="GO" id="GO:0051539">
    <property type="term" value="F:4 iron, 4 sulfur cluster binding"/>
    <property type="evidence" value="ECO:0007669"/>
    <property type="project" value="UniProtKB-KW"/>
</dbReference>
<reference evidence="5" key="1">
    <citation type="journal article" date="2012" name="PLoS Pathog.">
        <title>Comparative genomics of the apicomplexan parasites Toxoplasma gondii and Neospora caninum: Coccidia differing in host range and transmission strategy.</title>
        <authorList>
            <person name="Reid A.J."/>
            <person name="Vermont S.J."/>
            <person name="Cotton J.A."/>
            <person name="Harris D."/>
            <person name="Hill-Cawthorne G.A."/>
            <person name="Konen-Waisman S."/>
            <person name="Latham S.M."/>
            <person name="Mourier T."/>
            <person name="Norton R."/>
            <person name="Quail M.A."/>
            <person name="Sanders M."/>
            <person name="Shanmugam D."/>
            <person name="Sohal A."/>
            <person name="Wasmuth J.D."/>
            <person name="Brunk B."/>
            <person name="Grigg M.E."/>
            <person name="Howard J.C."/>
            <person name="Parkinson J."/>
            <person name="Roos D.S."/>
            <person name="Trees A.J."/>
            <person name="Berriman M."/>
            <person name="Pain A."/>
            <person name="Wastling J.M."/>
        </authorList>
    </citation>
    <scope>NUCLEOTIDE SEQUENCE [LARGE SCALE GENOMIC DNA]</scope>
    <source>
        <strain evidence="5">Liverpool</strain>
    </source>
</reference>
<dbReference type="EMBL" id="FR823388">
    <property type="protein sequence ID" value="CBZ52434.1"/>
    <property type="molecule type" value="Genomic_DNA"/>
</dbReference>
<keyword evidence="5" id="KW-1185">Reference proteome</keyword>
<dbReference type="PANTHER" id="PTHR30544:SF5">
    <property type="entry name" value="RADICAL SAM CORE DOMAIN-CONTAINING PROTEIN"/>
    <property type="match status" value="1"/>
</dbReference>
<keyword evidence="2" id="KW-0004">4Fe-4S</keyword>
<dbReference type="GO" id="GO:0030488">
    <property type="term" value="P:tRNA methylation"/>
    <property type="evidence" value="ECO:0007669"/>
    <property type="project" value="TreeGrafter"/>
</dbReference>
<protein>
    <submittedName>
        <fullName evidence="4">Uncharacterized protein</fullName>
    </submittedName>
</protein>
<evidence type="ECO:0000256" key="2">
    <source>
        <dbReference type="ARBA" id="ARBA00022485"/>
    </source>
</evidence>
<dbReference type="InterPro" id="IPR040072">
    <property type="entry name" value="Methyltransferase_A"/>
</dbReference>